<dbReference type="AlphaFoldDB" id="A0A077NN72"/>
<evidence type="ECO:0000313" key="1">
    <source>
        <dbReference type="EMBL" id="CDH00034.1"/>
    </source>
</evidence>
<dbReference type="HOGENOM" id="CLU_2756908_0_0_6"/>
<protein>
    <submittedName>
        <fullName evidence="1">Uncharacterized protein</fullName>
    </submittedName>
</protein>
<comment type="caution">
    <text evidence="1">The sequence shown here is derived from an EMBL/GenBank/DDBJ whole genome shotgun (WGS) entry which is preliminary data.</text>
</comment>
<proteinExistence type="predicted"/>
<accession>A0A077NN72</accession>
<gene>
    <name evidence="1" type="ORF">XBFM1_1310014</name>
</gene>
<dbReference type="Proteomes" id="UP000028487">
    <property type="component" value="Unassembled WGS sequence"/>
</dbReference>
<dbReference type="EMBL" id="CBSV010000037">
    <property type="protein sequence ID" value="CDH00034.1"/>
    <property type="molecule type" value="Genomic_DNA"/>
</dbReference>
<reference evidence="1" key="1">
    <citation type="submission" date="2013-07" db="EMBL/GenBank/DDBJ databases">
        <title>Sub-species coevolution in mutualistic symbiosis.</title>
        <authorList>
            <person name="Murfin K."/>
            <person name="Klassen J."/>
            <person name="Lee M."/>
            <person name="Forst S."/>
            <person name="Stock P."/>
            <person name="Goodrich-Blair H."/>
        </authorList>
    </citation>
    <scope>NUCLEOTIDE SEQUENCE [LARGE SCALE GENOMIC DNA]</scope>
    <source>
        <strain evidence="1">Feltiae Moldova</strain>
    </source>
</reference>
<organism evidence="1">
    <name type="scientific">Xenorhabdus bovienii str. feltiae Moldova</name>
    <dbReference type="NCBI Taxonomy" id="1398200"/>
    <lineage>
        <taxon>Bacteria</taxon>
        <taxon>Pseudomonadati</taxon>
        <taxon>Pseudomonadota</taxon>
        <taxon>Gammaproteobacteria</taxon>
        <taxon>Enterobacterales</taxon>
        <taxon>Morganellaceae</taxon>
        <taxon>Xenorhabdus</taxon>
    </lineage>
</organism>
<name>A0A077NN72_XENBV</name>
<sequence length="70" mass="8105">MPGTKKYVPVKTIEQQDINALEKRHVEGRLIQCALYPRPSETVKFVNIYLNLQTESLIHLKTTIIKNINI</sequence>